<keyword evidence="3" id="KW-1185">Reference proteome</keyword>
<dbReference type="EMBL" id="FQUM01000006">
    <property type="protein sequence ID" value="SHF57076.1"/>
    <property type="molecule type" value="Genomic_DNA"/>
</dbReference>
<dbReference type="STRING" id="1484053.SAMN05444274_106225"/>
<reference evidence="2 3" key="1">
    <citation type="submission" date="2016-11" db="EMBL/GenBank/DDBJ databases">
        <authorList>
            <person name="Jaros S."/>
            <person name="Januszkiewicz K."/>
            <person name="Wedrychowicz H."/>
        </authorList>
    </citation>
    <scope>NUCLEOTIDE SEQUENCE [LARGE SCALE GENOMIC DNA]</scope>
    <source>
        <strain evidence="2 3">DSM 26910</strain>
    </source>
</reference>
<dbReference type="AlphaFoldDB" id="A0A1M5CR24"/>
<name>A0A1M5CR24_9BACT</name>
<evidence type="ECO:0000256" key="1">
    <source>
        <dbReference type="SAM" id="MobiDB-lite"/>
    </source>
</evidence>
<dbReference type="Proteomes" id="UP000184164">
    <property type="component" value="Unassembled WGS sequence"/>
</dbReference>
<organism evidence="2 3">
    <name type="scientific">Mariniphaga anaerophila</name>
    <dbReference type="NCBI Taxonomy" id="1484053"/>
    <lineage>
        <taxon>Bacteria</taxon>
        <taxon>Pseudomonadati</taxon>
        <taxon>Bacteroidota</taxon>
        <taxon>Bacteroidia</taxon>
        <taxon>Marinilabiliales</taxon>
        <taxon>Prolixibacteraceae</taxon>
        <taxon>Mariniphaga</taxon>
    </lineage>
</organism>
<gene>
    <name evidence="2" type="ORF">SAMN05444274_106225</name>
</gene>
<dbReference type="Pfam" id="PF02620">
    <property type="entry name" value="YceD"/>
    <property type="match status" value="1"/>
</dbReference>
<sequence length="174" mass="20853">MGWRSKYDVEFKGLKEGLHEFEFEIRDEFFEHFEQGLISVGNVDVKVKLEKRSSFLKLHFKLKGWVELTCDRCLENYRQKIKHKSELFVKFGESDYEDDEIVWVSPEKNQINLAQLIYEYIILSIPIRHVHPEKKGVSGCDAEMLEKLKKYEHKEEEKQDTDPRWAALKNWNNN</sequence>
<evidence type="ECO:0000313" key="2">
    <source>
        <dbReference type="EMBL" id="SHF57076.1"/>
    </source>
</evidence>
<feature type="compositionally biased region" description="Basic and acidic residues" evidence="1">
    <location>
        <begin position="153"/>
        <end position="163"/>
    </location>
</feature>
<dbReference type="InterPro" id="IPR003772">
    <property type="entry name" value="YceD"/>
</dbReference>
<protein>
    <submittedName>
        <fullName evidence="2">Uncharacterized metal-binding protein YceD, DUF177 family</fullName>
    </submittedName>
</protein>
<proteinExistence type="predicted"/>
<feature type="region of interest" description="Disordered" evidence="1">
    <location>
        <begin position="153"/>
        <end position="174"/>
    </location>
</feature>
<accession>A0A1M5CR24</accession>
<evidence type="ECO:0000313" key="3">
    <source>
        <dbReference type="Proteomes" id="UP000184164"/>
    </source>
</evidence>